<dbReference type="InterPro" id="IPR029062">
    <property type="entry name" value="Class_I_gatase-like"/>
</dbReference>
<evidence type="ECO:0000256" key="1">
    <source>
        <dbReference type="ARBA" id="ARBA00010233"/>
    </source>
</evidence>
<dbReference type="OrthoDB" id="9807329at2"/>
<evidence type="ECO:0000313" key="12">
    <source>
        <dbReference type="Proteomes" id="UP000298213"/>
    </source>
</evidence>
<evidence type="ECO:0000256" key="8">
    <source>
        <dbReference type="SAM" id="SignalP"/>
    </source>
</evidence>
<evidence type="ECO:0000259" key="9">
    <source>
        <dbReference type="Pfam" id="PF02016"/>
    </source>
</evidence>
<feature type="active site" description="Charge relay system" evidence="6">
    <location>
        <position position="352"/>
    </location>
</feature>
<keyword evidence="2 11" id="KW-0121">Carboxypeptidase</keyword>
<evidence type="ECO:0000313" key="11">
    <source>
        <dbReference type="EMBL" id="TFI58542.1"/>
    </source>
</evidence>
<feature type="active site" description="Nucleophile" evidence="6">
    <location>
        <position position="144"/>
    </location>
</feature>
<dbReference type="InterPro" id="IPR006311">
    <property type="entry name" value="TAT_signal"/>
</dbReference>
<dbReference type="Gene3D" id="3.50.30.60">
    <property type="entry name" value="LD-carboxypeptidase A C-terminal domain-like"/>
    <property type="match status" value="1"/>
</dbReference>
<dbReference type="Pfam" id="PF17676">
    <property type="entry name" value="Peptidase_S66C"/>
    <property type="match status" value="1"/>
</dbReference>
<dbReference type="PANTHER" id="PTHR30237:SF2">
    <property type="entry name" value="MUREIN TETRAPEPTIDE CARBOXYPEPTIDASE"/>
    <property type="match status" value="1"/>
</dbReference>
<feature type="domain" description="LD-carboxypeptidase N-terminal" evidence="9">
    <location>
        <begin position="47"/>
        <end position="164"/>
    </location>
</feature>
<evidence type="ECO:0000256" key="7">
    <source>
        <dbReference type="SAM" id="MobiDB-lite"/>
    </source>
</evidence>
<name>A0A4Y8ZTB8_9SPHN</name>
<feature type="compositionally biased region" description="Low complexity" evidence="7">
    <location>
        <begin position="208"/>
        <end position="225"/>
    </location>
</feature>
<dbReference type="GO" id="GO:0006508">
    <property type="term" value="P:proteolysis"/>
    <property type="evidence" value="ECO:0007669"/>
    <property type="project" value="UniProtKB-KW"/>
</dbReference>
<dbReference type="InterPro" id="IPR040449">
    <property type="entry name" value="Peptidase_S66_N"/>
</dbReference>
<dbReference type="Proteomes" id="UP000298213">
    <property type="component" value="Unassembled WGS sequence"/>
</dbReference>
<dbReference type="SUPFAM" id="SSF52317">
    <property type="entry name" value="Class I glutamine amidotransferase-like"/>
    <property type="match status" value="1"/>
</dbReference>
<feature type="chain" id="PRO_5021361581" evidence="8">
    <location>
        <begin position="22"/>
        <end position="382"/>
    </location>
</feature>
<keyword evidence="4" id="KW-0378">Hydrolase</keyword>
<dbReference type="InterPro" id="IPR027478">
    <property type="entry name" value="LdcA_N"/>
</dbReference>
<evidence type="ECO:0000256" key="5">
    <source>
        <dbReference type="ARBA" id="ARBA00022825"/>
    </source>
</evidence>
<dbReference type="Gene3D" id="3.40.50.10740">
    <property type="entry name" value="Class I glutamine amidotransferase-like"/>
    <property type="match status" value="1"/>
</dbReference>
<reference evidence="11 12" key="1">
    <citation type="submission" date="2019-03" db="EMBL/GenBank/DDBJ databases">
        <title>Genome sequence of Sphingomonas sp. 17J27-24.</title>
        <authorList>
            <person name="Kim M."/>
            <person name="Maeng S."/>
            <person name="Sathiyaraj S."/>
        </authorList>
    </citation>
    <scope>NUCLEOTIDE SEQUENCE [LARGE SCALE GENOMIC DNA]</scope>
    <source>
        <strain evidence="11 12">17J27-24</strain>
    </source>
</reference>
<dbReference type="AlphaFoldDB" id="A0A4Y8ZTB8"/>
<comment type="caution">
    <text evidence="11">The sequence shown here is derived from an EMBL/GenBank/DDBJ whole genome shotgun (WGS) entry which is preliminary data.</text>
</comment>
<dbReference type="InterPro" id="IPR040921">
    <property type="entry name" value="Peptidase_S66C"/>
</dbReference>
<feature type="domain" description="LD-carboxypeptidase C-terminal" evidence="10">
    <location>
        <begin position="250"/>
        <end position="367"/>
    </location>
</feature>
<evidence type="ECO:0000256" key="6">
    <source>
        <dbReference type="PIRSR" id="PIRSR028757-1"/>
    </source>
</evidence>
<dbReference type="EMBL" id="SPDV01000014">
    <property type="protein sequence ID" value="TFI58542.1"/>
    <property type="molecule type" value="Genomic_DNA"/>
</dbReference>
<dbReference type="CDD" id="cd07025">
    <property type="entry name" value="Peptidase_S66"/>
    <property type="match status" value="1"/>
</dbReference>
<keyword evidence="8" id="KW-0732">Signal</keyword>
<dbReference type="InterPro" id="IPR027461">
    <property type="entry name" value="Carboxypeptidase_A_C_sf"/>
</dbReference>
<keyword evidence="5" id="KW-0720">Serine protease</keyword>
<sequence length="382" mass="39343">MLSRRNLVGALGALMALPAVGAAKGRAASDAKAGAGKPPRLRQGDVVGLVAPAMFSDGGEELEWIKANIAALGLVPRVGSYVTTRYGYLAGSDRHRADDLNRMYADKEVGAVFAVHGGWGSARILPFLDWKTIAANPKLLIGYSDITALHLAFAAKAGFATIHGPNAGNSWQPITAGSFTSLAFAAETPLFRNPAPMALPSPPPIEPGPAAAAAASNPGAGLPPGTGEPQAAVPVDPRWQTIAVRPGRAQGRLIGGNLSVLAALAGSSWLPDFSGAILVLEETGEAEYRIDRMLTQLSYAGILGKVAGIVFGQCTRCTGGAPGYTGFTVPQLLHHHFGPLGVPVFYGANIGHVANQLCIPFGVRAEIDAAAGTIQILEPAVS</sequence>
<proteinExistence type="inferred from homology"/>
<dbReference type="PROSITE" id="PS51318">
    <property type="entry name" value="TAT"/>
    <property type="match status" value="1"/>
</dbReference>
<comment type="similarity">
    <text evidence="1">Belongs to the peptidase S66 family.</text>
</comment>
<keyword evidence="12" id="KW-1185">Reference proteome</keyword>
<evidence type="ECO:0000256" key="3">
    <source>
        <dbReference type="ARBA" id="ARBA00022670"/>
    </source>
</evidence>
<dbReference type="PIRSF" id="PIRSF028757">
    <property type="entry name" value="LD-carboxypeptidase"/>
    <property type="match status" value="1"/>
</dbReference>
<organism evidence="11 12">
    <name type="scientific">Sphingomonas parva</name>
    <dbReference type="NCBI Taxonomy" id="2555898"/>
    <lineage>
        <taxon>Bacteria</taxon>
        <taxon>Pseudomonadati</taxon>
        <taxon>Pseudomonadota</taxon>
        <taxon>Alphaproteobacteria</taxon>
        <taxon>Sphingomonadales</taxon>
        <taxon>Sphingomonadaceae</taxon>
        <taxon>Sphingomonas</taxon>
    </lineage>
</organism>
<evidence type="ECO:0000256" key="2">
    <source>
        <dbReference type="ARBA" id="ARBA00022645"/>
    </source>
</evidence>
<dbReference type="InterPro" id="IPR003507">
    <property type="entry name" value="S66_fam"/>
</dbReference>
<dbReference type="GO" id="GO:0004180">
    <property type="term" value="F:carboxypeptidase activity"/>
    <property type="evidence" value="ECO:0007669"/>
    <property type="project" value="UniProtKB-KW"/>
</dbReference>
<dbReference type="PANTHER" id="PTHR30237">
    <property type="entry name" value="MURAMOYLTETRAPEPTIDE CARBOXYPEPTIDASE"/>
    <property type="match status" value="1"/>
</dbReference>
<feature type="signal peptide" evidence="8">
    <location>
        <begin position="1"/>
        <end position="21"/>
    </location>
</feature>
<keyword evidence="3" id="KW-0645">Protease</keyword>
<evidence type="ECO:0000256" key="4">
    <source>
        <dbReference type="ARBA" id="ARBA00022801"/>
    </source>
</evidence>
<gene>
    <name evidence="11" type="ORF">E2493_08950</name>
</gene>
<feature type="region of interest" description="Disordered" evidence="7">
    <location>
        <begin position="195"/>
        <end position="231"/>
    </location>
</feature>
<feature type="active site" description="Charge relay system" evidence="6">
    <location>
        <position position="281"/>
    </location>
</feature>
<evidence type="ECO:0000259" key="10">
    <source>
        <dbReference type="Pfam" id="PF17676"/>
    </source>
</evidence>
<dbReference type="Pfam" id="PF02016">
    <property type="entry name" value="Peptidase_S66"/>
    <property type="match status" value="1"/>
</dbReference>
<dbReference type="GO" id="GO:0008236">
    <property type="term" value="F:serine-type peptidase activity"/>
    <property type="evidence" value="ECO:0007669"/>
    <property type="project" value="UniProtKB-KW"/>
</dbReference>
<protein>
    <submittedName>
        <fullName evidence="11">LD-carboxypeptidase</fullName>
    </submittedName>
</protein>
<accession>A0A4Y8ZTB8</accession>
<feature type="compositionally biased region" description="Pro residues" evidence="7">
    <location>
        <begin position="197"/>
        <end position="207"/>
    </location>
</feature>
<dbReference type="SUPFAM" id="SSF141986">
    <property type="entry name" value="LD-carboxypeptidase A C-terminal domain-like"/>
    <property type="match status" value="1"/>
</dbReference>